<organism evidence="1">
    <name type="scientific">Oppiella nova</name>
    <dbReference type="NCBI Taxonomy" id="334625"/>
    <lineage>
        <taxon>Eukaryota</taxon>
        <taxon>Metazoa</taxon>
        <taxon>Ecdysozoa</taxon>
        <taxon>Arthropoda</taxon>
        <taxon>Chelicerata</taxon>
        <taxon>Arachnida</taxon>
        <taxon>Acari</taxon>
        <taxon>Acariformes</taxon>
        <taxon>Sarcoptiformes</taxon>
        <taxon>Oribatida</taxon>
        <taxon>Brachypylina</taxon>
        <taxon>Oppioidea</taxon>
        <taxon>Oppiidae</taxon>
        <taxon>Oppiella</taxon>
    </lineage>
</organism>
<dbReference type="AlphaFoldDB" id="A0A7R9MU82"/>
<feature type="non-terminal residue" evidence="1">
    <location>
        <position position="49"/>
    </location>
</feature>
<protein>
    <submittedName>
        <fullName evidence="1">Uncharacterized protein</fullName>
    </submittedName>
</protein>
<reference evidence="1" key="1">
    <citation type="submission" date="2020-11" db="EMBL/GenBank/DDBJ databases">
        <authorList>
            <person name="Tran Van P."/>
        </authorList>
    </citation>
    <scope>NUCLEOTIDE SEQUENCE</scope>
</reference>
<accession>A0A7R9MU82</accession>
<keyword evidence="2" id="KW-1185">Reference proteome</keyword>
<dbReference type="EMBL" id="CAJPVJ010056612">
    <property type="protein sequence ID" value="CAG2183731.1"/>
    <property type="molecule type" value="Genomic_DNA"/>
</dbReference>
<gene>
    <name evidence="1" type="ORF">ONB1V03_LOCUS23151</name>
</gene>
<proteinExistence type="predicted"/>
<dbReference type="Proteomes" id="UP000728032">
    <property type="component" value="Unassembled WGS sequence"/>
</dbReference>
<dbReference type="EMBL" id="OC971437">
    <property type="protein sequence ID" value="CAD7666933.1"/>
    <property type="molecule type" value="Genomic_DNA"/>
</dbReference>
<evidence type="ECO:0000313" key="2">
    <source>
        <dbReference type="Proteomes" id="UP000728032"/>
    </source>
</evidence>
<evidence type="ECO:0000313" key="1">
    <source>
        <dbReference type="EMBL" id="CAD7666933.1"/>
    </source>
</evidence>
<name>A0A7R9MU82_9ACAR</name>
<sequence>MSQTMTTRVKDQMSSEMKTEVKTEFANQCLSADMNDMKIGVKSGSIGCQ</sequence>